<evidence type="ECO:0000256" key="2">
    <source>
        <dbReference type="ARBA" id="ARBA00022614"/>
    </source>
</evidence>
<evidence type="ECO:0000256" key="1">
    <source>
        <dbReference type="ARBA" id="ARBA00004430"/>
    </source>
</evidence>
<dbReference type="InterPro" id="IPR032675">
    <property type="entry name" value="LRR_dom_sf"/>
</dbReference>
<dbReference type="Gene3D" id="3.80.10.10">
    <property type="entry name" value="Ribonuclease Inhibitor"/>
    <property type="match status" value="2"/>
</dbReference>
<organism evidence="4 5">
    <name type="scientific">Chlorella vulgaris</name>
    <name type="common">Green alga</name>
    <dbReference type="NCBI Taxonomy" id="3077"/>
    <lineage>
        <taxon>Eukaryota</taxon>
        <taxon>Viridiplantae</taxon>
        <taxon>Chlorophyta</taxon>
        <taxon>core chlorophytes</taxon>
        <taxon>Trebouxiophyceae</taxon>
        <taxon>Chlorellales</taxon>
        <taxon>Chlorellaceae</taxon>
        <taxon>Chlorella clade</taxon>
        <taxon>Chlorella</taxon>
    </lineage>
</organism>
<comment type="caution">
    <text evidence="4">The sequence shown here is derived from an EMBL/GenBank/DDBJ whole genome shotgun (WGS) entry which is preliminary data.</text>
</comment>
<dbReference type="PANTHER" id="PTHR48051:SF54">
    <property type="entry name" value="LEUCINE-RICH REPEAT-CONTAINING PROTEIN"/>
    <property type="match status" value="1"/>
</dbReference>
<reference evidence="4" key="2">
    <citation type="submission" date="2020-11" db="EMBL/GenBank/DDBJ databases">
        <authorList>
            <person name="Cecchin M."/>
            <person name="Marcolungo L."/>
            <person name="Rossato M."/>
            <person name="Girolomoni L."/>
            <person name="Cosentino E."/>
            <person name="Cuine S."/>
            <person name="Li-Beisson Y."/>
            <person name="Delledonne M."/>
            <person name="Ballottari M."/>
        </authorList>
    </citation>
    <scope>NUCLEOTIDE SEQUENCE</scope>
    <source>
        <strain evidence="4">211/11P</strain>
        <tissue evidence="4">Whole cell</tissue>
    </source>
</reference>
<keyword evidence="5" id="KW-1185">Reference proteome</keyword>
<reference evidence="4" key="1">
    <citation type="journal article" date="2019" name="Plant J.">
        <title>Chlorella vulgaris genome assembly and annotation reveals the molecular basis for metabolic acclimation to high light conditions.</title>
        <authorList>
            <person name="Cecchin M."/>
            <person name="Marcolungo L."/>
            <person name="Rossato M."/>
            <person name="Girolomoni L."/>
            <person name="Cosentino E."/>
            <person name="Cuine S."/>
            <person name="Li-Beisson Y."/>
            <person name="Delledonne M."/>
            <person name="Ballottari M."/>
        </authorList>
    </citation>
    <scope>NUCLEOTIDE SEQUENCE</scope>
    <source>
        <strain evidence="4">211/11P</strain>
    </source>
</reference>
<sequence>MMLDNAFEQEASEADWNDSLTALPCALVPSLNIYSLFGLPAAVSTLTALTQLKALDSADNGNLRSGMSADRLQPLRSLSQQSLGSCDISGNAEELLSLPALGGLQAPQLSNCRLQAVPQLTAPDLSSNAILAALQLLRQVDIGFCDLAALPEQLAALTGLTRLTLTGNQLTGDWLHLLPLIQLQYLEMSDCGLTAVSQPLSTLTALTRLDLAHKQLTGGWQHLLPLTQLQYLEMCNCVLSAVPRKLSALTALTRLDLRHSYELTAAGSTCCP</sequence>
<dbReference type="GO" id="GO:0005930">
    <property type="term" value="C:axoneme"/>
    <property type="evidence" value="ECO:0007669"/>
    <property type="project" value="UniProtKB-SubCell"/>
</dbReference>
<evidence type="ECO:0000313" key="5">
    <source>
        <dbReference type="Proteomes" id="UP001055712"/>
    </source>
</evidence>
<dbReference type="AlphaFoldDB" id="A0A9D4TUS9"/>
<proteinExistence type="predicted"/>
<dbReference type="Proteomes" id="UP001055712">
    <property type="component" value="Unassembled WGS sequence"/>
</dbReference>
<protein>
    <submittedName>
        <fullName evidence="4">Uncharacterized protein</fullName>
    </submittedName>
</protein>
<keyword evidence="3" id="KW-0677">Repeat</keyword>
<accession>A0A9D4TUS9</accession>
<evidence type="ECO:0000313" key="4">
    <source>
        <dbReference type="EMBL" id="KAI3434430.1"/>
    </source>
</evidence>
<comment type="subcellular location">
    <subcellularLocation>
        <location evidence="1">Cytoplasm</location>
        <location evidence="1">Cytoskeleton</location>
        <location evidence="1">Cilium axoneme</location>
    </subcellularLocation>
</comment>
<name>A0A9D4TUS9_CHLVU</name>
<dbReference type="EMBL" id="SIDB01000003">
    <property type="protein sequence ID" value="KAI3434430.1"/>
    <property type="molecule type" value="Genomic_DNA"/>
</dbReference>
<dbReference type="PANTHER" id="PTHR48051">
    <property type="match status" value="1"/>
</dbReference>
<dbReference type="OrthoDB" id="544129at2759"/>
<gene>
    <name evidence="4" type="ORF">D9Q98_002507</name>
</gene>
<keyword evidence="2" id="KW-0433">Leucine-rich repeat</keyword>
<dbReference type="SUPFAM" id="SSF52058">
    <property type="entry name" value="L domain-like"/>
    <property type="match status" value="1"/>
</dbReference>
<evidence type="ECO:0000256" key="3">
    <source>
        <dbReference type="ARBA" id="ARBA00022737"/>
    </source>
</evidence>
<dbReference type="InterPro" id="IPR050216">
    <property type="entry name" value="LRR_domain-containing"/>
</dbReference>